<keyword evidence="1" id="KW-0472">Membrane</keyword>
<feature type="transmembrane region" description="Helical" evidence="1">
    <location>
        <begin position="314"/>
        <end position="336"/>
    </location>
</feature>
<dbReference type="EMBL" id="JAVKGT010000034">
    <property type="protein sequence ID" value="MDR5712717.1"/>
    <property type="molecule type" value="Genomic_DNA"/>
</dbReference>
<feature type="transmembrane region" description="Helical" evidence="1">
    <location>
        <begin position="59"/>
        <end position="83"/>
    </location>
</feature>
<keyword evidence="4" id="KW-1185">Reference proteome</keyword>
<dbReference type="Proteomes" id="UP001260872">
    <property type="component" value="Unassembled WGS sequence"/>
</dbReference>
<proteinExistence type="predicted"/>
<dbReference type="InterPro" id="IPR051599">
    <property type="entry name" value="Cell_Envelope_Assoc"/>
</dbReference>
<protein>
    <submittedName>
        <fullName evidence="3">YdcF family protein</fullName>
    </submittedName>
</protein>
<feature type="transmembrane region" description="Helical" evidence="1">
    <location>
        <begin position="90"/>
        <end position="113"/>
    </location>
</feature>
<dbReference type="RefSeq" id="WP_310538090.1">
    <property type="nucleotide sequence ID" value="NZ_BAAAOC010000077.1"/>
</dbReference>
<keyword evidence="1" id="KW-0812">Transmembrane</keyword>
<feature type="domain" description="DUF218" evidence="2">
    <location>
        <begin position="159"/>
        <end position="308"/>
    </location>
</feature>
<dbReference type="Pfam" id="PF02698">
    <property type="entry name" value="DUF218"/>
    <property type="match status" value="1"/>
</dbReference>
<dbReference type="InterPro" id="IPR003848">
    <property type="entry name" value="DUF218"/>
</dbReference>
<gene>
    <name evidence="3" type="ORF">RH857_11345</name>
</gene>
<keyword evidence="1" id="KW-1133">Transmembrane helix</keyword>
<sequence>MILLLGAILCLTLYFWFRSRDRRMLRNGVMLVLGILLGVAGLLNVLWDQVPALDWILAKAIVAALLGILILGLLLIANGFVVVRREGRSLANLLSPLAGLALFASPLAVINLLNANTAVTVPLAVLIFFGVGYLGVVFLIFLTYAVIYSRDTHKVAPTAIVILGAQLINGKAGPLLRSRLDRALQVYRQTDALRPVLIPSGGQGPDESRPEGEGMAEYLLERGAAPNDVLIEDRSTNTAQNLLFSQQVRETLPLDDPRRTGPMLVSTSNYHVLRAALLARRLRLDAEVVGARTAWYYVPSAFLREYIAVLKEHVRLHAVLFAPFVALSIYFVVLYLD</sequence>
<feature type="transmembrane region" description="Helical" evidence="1">
    <location>
        <begin position="119"/>
        <end position="147"/>
    </location>
</feature>
<evidence type="ECO:0000256" key="1">
    <source>
        <dbReference type="SAM" id="Phobius"/>
    </source>
</evidence>
<feature type="transmembrane region" description="Helical" evidence="1">
    <location>
        <begin position="28"/>
        <end position="47"/>
    </location>
</feature>
<dbReference type="PANTHER" id="PTHR30336:SF18">
    <property type="entry name" value="MEMBRANE PROTEIN"/>
    <property type="match status" value="1"/>
</dbReference>
<evidence type="ECO:0000313" key="4">
    <source>
        <dbReference type="Proteomes" id="UP001260872"/>
    </source>
</evidence>
<dbReference type="Gene3D" id="3.40.50.620">
    <property type="entry name" value="HUPs"/>
    <property type="match status" value="1"/>
</dbReference>
<accession>A0ABU1FWU1</accession>
<name>A0ABU1FWU1_9MICC</name>
<reference evidence="4" key="1">
    <citation type="submission" date="2023-07" db="EMBL/GenBank/DDBJ databases">
        <title>Description of three actinobacteria isolated from air of manufacturing shop in a pharmaceutical factory.</title>
        <authorList>
            <person name="Zhang D.-F."/>
        </authorList>
    </citation>
    <scope>NUCLEOTIDE SEQUENCE [LARGE SCALE GENOMIC DNA]</scope>
    <source>
        <strain evidence="4">CCTCC AB 207010</strain>
    </source>
</reference>
<evidence type="ECO:0000259" key="2">
    <source>
        <dbReference type="Pfam" id="PF02698"/>
    </source>
</evidence>
<organism evidence="3 4">
    <name type="scientific">Nesterenkonia flava</name>
    <dbReference type="NCBI Taxonomy" id="469799"/>
    <lineage>
        <taxon>Bacteria</taxon>
        <taxon>Bacillati</taxon>
        <taxon>Actinomycetota</taxon>
        <taxon>Actinomycetes</taxon>
        <taxon>Micrococcales</taxon>
        <taxon>Micrococcaceae</taxon>
        <taxon>Nesterenkonia</taxon>
    </lineage>
</organism>
<dbReference type="CDD" id="cd06259">
    <property type="entry name" value="YdcF-like"/>
    <property type="match status" value="1"/>
</dbReference>
<comment type="caution">
    <text evidence="3">The sequence shown here is derived from an EMBL/GenBank/DDBJ whole genome shotgun (WGS) entry which is preliminary data.</text>
</comment>
<dbReference type="PANTHER" id="PTHR30336">
    <property type="entry name" value="INNER MEMBRANE PROTEIN, PROBABLE PERMEASE"/>
    <property type="match status" value="1"/>
</dbReference>
<dbReference type="InterPro" id="IPR014729">
    <property type="entry name" value="Rossmann-like_a/b/a_fold"/>
</dbReference>
<evidence type="ECO:0000313" key="3">
    <source>
        <dbReference type="EMBL" id="MDR5712717.1"/>
    </source>
</evidence>